<evidence type="ECO:0000256" key="1">
    <source>
        <dbReference type="SAM" id="MobiDB-lite"/>
    </source>
</evidence>
<dbReference type="Proteomes" id="UP001459277">
    <property type="component" value="Unassembled WGS sequence"/>
</dbReference>
<gene>
    <name evidence="2" type="ORF">SO802_028405</name>
</gene>
<reference evidence="2 3" key="1">
    <citation type="submission" date="2024-01" db="EMBL/GenBank/DDBJ databases">
        <title>A telomere-to-telomere, gap-free genome of sweet tea (Lithocarpus litseifolius).</title>
        <authorList>
            <person name="Zhou J."/>
        </authorList>
    </citation>
    <scope>NUCLEOTIDE SEQUENCE [LARGE SCALE GENOMIC DNA]</scope>
    <source>
        <strain evidence="2">Zhou-2022a</strain>
        <tissue evidence="2">Leaf</tissue>
    </source>
</reference>
<dbReference type="EMBL" id="JAZDWU010000010">
    <property type="protein sequence ID" value="KAK9988166.1"/>
    <property type="molecule type" value="Genomic_DNA"/>
</dbReference>
<feature type="region of interest" description="Disordered" evidence="1">
    <location>
        <begin position="43"/>
        <end position="78"/>
    </location>
</feature>
<organism evidence="2 3">
    <name type="scientific">Lithocarpus litseifolius</name>
    <dbReference type="NCBI Taxonomy" id="425828"/>
    <lineage>
        <taxon>Eukaryota</taxon>
        <taxon>Viridiplantae</taxon>
        <taxon>Streptophyta</taxon>
        <taxon>Embryophyta</taxon>
        <taxon>Tracheophyta</taxon>
        <taxon>Spermatophyta</taxon>
        <taxon>Magnoliopsida</taxon>
        <taxon>eudicotyledons</taxon>
        <taxon>Gunneridae</taxon>
        <taxon>Pentapetalae</taxon>
        <taxon>rosids</taxon>
        <taxon>fabids</taxon>
        <taxon>Fagales</taxon>
        <taxon>Fagaceae</taxon>
        <taxon>Lithocarpus</taxon>
    </lineage>
</organism>
<protein>
    <submittedName>
        <fullName evidence="2">Uncharacterized protein</fullName>
    </submittedName>
</protein>
<evidence type="ECO:0000313" key="3">
    <source>
        <dbReference type="Proteomes" id="UP001459277"/>
    </source>
</evidence>
<proteinExistence type="predicted"/>
<name>A0AAW2BS85_9ROSI</name>
<comment type="caution">
    <text evidence="2">The sequence shown here is derived from an EMBL/GenBank/DDBJ whole genome shotgun (WGS) entry which is preliminary data.</text>
</comment>
<keyword evidence="3" id="KW-1185">Reference proteome</keyword>
<dbReference type="AlphaFoldDB" id="A0AAW2BS85"/>
<feature type="compositionally biased region" description="Polar residues" evidence="1">
    <location>
        <begin position="92"/>
        <end position="101"/>
    </location>
</feature>
<feature type="region of interest" description="Disordered" evidence="1">
    <location>
        <begin position="92"/>
        <end position="117"/>
    </location>
</feature>
<accession>A0AAW2BS85</accession>
<evidence type="ECO:0000313" key="2">
    <source>
        <dbReference type="EMBL" id="KAK9988166.1"/>
    </source>
</evidence>
<sequence>MGETTLIQTTDIRSKIQLADDTVRLSFDQSRFRTPLDYDESRFKSPIKLHQPSRQSPILLRDRPASQYSSSRPLAPFPKFRRDLGLELQGVKTRSQVSTPCYTAKQDSIVDQDDDNS</sequence>